<dbReference type="InterPro" id="IPR050278">
    <property type="entry name" value="Serine_Prot_S9B/DPPIV"/>
</dbReference>
<dbReference type="PANTHER" id="PTHR11731:SF193">
    <property type="entry name" value="DIPEPTIDYL PEPTIDASE 9"/>
    <property type="match status" value="1"/>
</dbReference>
<dbReference type="SUPFAM" id="SSF53474">
    <property type="entry name" value="alpha/beta-Hydrolases"/>
    <property type="match status" value="1"/>
</dbReference>
<dbReference type="EMBL" id="HBKN01012630">
    <property type="protein sequence ID" value="CAE2284819.1"/>
    <property type="molecule type" value="Transcribed_RNA"/>
</dbReference>
<evidence type="ECO:0000259" key="1">
    <source>
        <dbReference type="Pfam" id="PF00326"/>
    </source>
</evidence>
<feature type="domain" description="Dipeptidylpeptidase IV N-terminal" evidence="2">
    <location>
        <begin position="161"/>
        <end position="465"/>
    </location>
</feature>
<reference evidence="3" key="1">
    <citation type="submission" date="2021-01" db="EMBL/GenBank/DDBJ databases">
        <authorList>
            <person name="Corre E."/>
            <person name="Pelletier E."/>
            <person name="Niang G."/>
            <person name="Scheremetjew M."/>
            <person name="Finn R."/>
            <person name="Kale V."/>
            <person name="Holt S."/>
            <person name="Cochrane G."/>
            <person name="Meng A."/>
            <person name="Brown T."/>
            <person name="Cohen L."/>
        </authorList>
    </citation>
    <scope>NUCLEOTIDE SEQUENCE</scope>
    <source>
        <strain evidence="3">CCMP 2712</strain>
    </source>
</reference>
<evidence type="ECO:0000313" key="3">
    <source>
        <dbReference type="EMBL" id="CAE2284819.1"/>
    </source>
</evidence>
<sequence>MSHKQSRYIPVPVESSITYEDIAIFPRPGCSAPDSIAFSPDDSVVTYLASSDGSLNRQLYAMDIATGQVRELCKPPSGTGEEESFSLEEKLRRERARQLHTGITSYAWAEGAEGAGKILVPIGNELFVQDGLNGELKRLFDPLMLLNGEHSLSDKDANIPPILDARISSDGKVVGFVWDRELYIVSTDCKSKPVQLTSGARGTEYTNGLADYIAQEEMDRYEGYWISKDSTKVAFQQVDESHIPKYRIMHQGSDKVGEAAQEDHHYPFAGASNPRVRFGVVNSDGSSLQWYDLTARFGEDIYLARVKWLPDNTAIIQIQNRDQTELELVRIFPDSKEMKTVFVEKSEFWINLHNMLTPLRGSDKFIWASERSGFQHLFLYDYDGNMLRQLTDGDWMVEDIKAVDEVRGLVYFTGTKSGWKDRHLYSVSLQGGDVVKITQDGGMHNVIVDHSKQLFVDQYSTCTFPFRVNVCSLKDGTVVRSIFVNKDPRLDRLSLVTPTFVEFPSSDDKVTLQAAYLRPDQDKFGPGPYPTVVAVYGGPHVQTVSNSWTVTADLRSQFLCSQGYLVIKVDNRGSSRRGLHFESQVKWNMGYLEVEDQKAGVNFFVERGLADKHRVAIYGWSYGGYMSAMALARAPETFHVGIAGAPVTHWDGYDTHYTERYMGRPQDNPEGYAQSSVMTHVDQIEGSLLLVHGLIDENVHFRHTARLINALIRAQKHYELLLFPDERHSPRSLKDRVFMEQRIHSFIQRTLGPAR</sequence>
<dbReference type="Pfam" id="PF00930">
    <property type="entry name" value="DPPIV_N"/>
    <property type="match status" value="1"/>
</dbReference>
<feature type="domain" description="Peptidase S9 prolyl oligopeptidase catalytic" evidence="1">
    <location>
        <begin position="554"/>
        <end position="752"/>
    </location>
</feature>
<accession>A0A7S4K606</accession>
<dbReference type="AlphaFoldDB" id="A0A7S4K606"/>
<protein>
    <submittedName>
        <fullName evidence="3">Uncharacterized protein</fullName>
    </submittedName>
</protein>
<gene>
    <name evidence="3" type="ORF">GTHE00462_LOCUS9826</name>
</gene>
<dbReference type="Gene3D" id="3.40.50.1820">
    <property type="entry name" value="alpha/beta hydrolase"/>
    <property type="match status" value="1"/>
</dbReference>
<evidence type="ECO:0000259" key="2">
    <source>
        <dbReference type="Pfam" id="PF00930"/>
    </source>
</evidence>
<dbReference type="InterPro" id="IPR002469">
    <property type="entry name" value="Peptidase_S9B_N"/>
</dbReference>
<dbReference type="Pfam" id="PF00326">
    <property type="entry name" value="Peptidase_S9"/>
    <property type="match status" value="1"/>
</dbReference>
<dbReference type="GO" id="GO:0008236">
    <property type="term" value="F:serine-type peptidase activity"/>
    <property type="evidence" value="ECO:0007669"/>
    <property type="project" value="InterPro"/>
</dbReference>
<dbReference type="GO" id="GO:0008239">
    <property type="term" value="F:dipeptidyl-peptidase activity"/>
    <property type="evidence" value="ECO:0007669"/>
    <property type="project" value="TreeGrafter"/>
</dbReference>
<organism evidence="3">
    <name type="scientific">Guillardia theta</name>
    <name type="common">Cryptophyte</name>
    <name type="synonym">Cryptomonas phi</name>
    <dbReference type="NCBI Taxonomy" id="55529"/>
    <lineage>
        <taxon>Eukaryota</taxon>
        <taxon>Cryptophyceae</taxon>
        <taxon>Pyrenomonadales</taxon>
        <taxon>Geminigeraceae</taxon>
        <taxon>Guillardia</taxon>
    </lineage>
</organism>
<dbReference type="InterPro" id="IPR001375">
    <property type="entry name" value="Peptidase_S9_cat"/>
</dbReference>
<dbReference type="SUPFAM" id="SSF82171">
    <property type="entry name" value="DPP6 N-terminal domain-like"/>
    <property type="match status" value="1"/>
</dbReference>
<proteinExistence type="predicted"/>
<dbReference type="OMA" id="VTHMTPQ"/>
<dbReference type="Gene3D" id="2.140.10.30">
    <property type="entry name" value="Dipeptidylpeptidase IV, N-terminal domain"/>
    <property type="match status" value="1"/>
</dbReference>
<dbReference type="InterPro" id="IPR029058">
    <property type="entry name" value="AB_hydrolase_fold"/>
</dbReference>
<name>A0A7S4K606_GUITH</name>
<dbReference type="GO" id="GO:0006508">
    <property type="term" value="P:proteolysis"/>
    <property type="evidence" value="ECO:0007669"/>
    <property type="project" value="InterPro"/>
</dbReference>
<dbReference type="PANTHER" id="PTHR11731">
    <property type="entry name" value="PROTEASE FAMILY S9B,C DIPEPTIDYL-PEPTIDASE IV-RELATED"/>
    <property type="match status" value="1"/>
</dbReference>